<feature type="domain" description="Tyr recombinase" evidence="6">
    <location>
        <begin position="204"/>
        <end position="377"/>
    </location>
</feature>
<dbReference type="Pfam" id="PF13356">
    <property type="entry name" value="Arm-DNA-bind_3"/>
    <property type="match status" value="1"/>
</dbReference>
<evidence type="ECO:0000256" key="1">
    <source>
        <dbReference type="ARBA" id="ARBA00008857"/>
    </source>
</evidence>
<dbReference type="InterPro" id="IPR053876">
    <property type="entry name" value="Phage_int_M"/>
</dbReference>
<dbReference type="InterPro" id="IPR011010">
    <property type="entry name" value="DNA_brk_join_enz"/>
</dbReference>
<name>A0ABT8AYD0_9HYPH</name>
<dbReference type="InterPro" id="IPR013762">
    <property type="entry name" value="Integrase-like_cat_sf"/>
</dbReference>
<evidence type="ECO:0000256" key="4">
    <source>
        <dbReference type="ARBA" id="ARBA00023172"/>
    </source>
</evidence>
<dbReference type="InterPro" id="IPR002104">
    <property type="entry name" value="Integrase_catalytic"/>
</dbReference>
<keyword evidence="4" id="KW-0233">DNA recombination</keyword>
<dbReference type="Proteomes" id="UP001244297">
    <property type="component" value="Unassembled WGS sequence"/>
</dbReference>
<dbReference type="InterPro" id="IPR010998">
    <property type="entry name" value="Integrase_recombinase_N"/>
</dbReference>
<evidence type="ECO:0000256" key="3">
    <source>
        <dbReference type="ARBA" id="ARBA00023125"/>
    </source>
</evidence>
<evidence type="ECO:0000256" key="2">
    <source>
        <dbReference type="ARBA" id="ARBA00022908"/>
    </source>
</evidence>
<comment type="caution">
    <text evidence="8">The sequence shown here is derived from an EMBL/GenBank/DDBJ whole genome shotgun (WGS) entry which is preliminary data.</text>
</comment>
<evidence type="ECO:0000259" key="6">
    <source>
        <dbReference type="PROSITE" id="PS51898"/>
    </source>
</evidence>
<dbReference type="PROSITE" id="PS51900">
    <property type="entry name" value="CB"/>
    <property type="match status" value="1"/>
</dbReference>
<protein>
    <submittedName>
        <fullName evidence="8">Integrase arm-type DNA-binding domain-containing protein</fullName>
    </submittedName>
</protein>
<proteinExistence type="inferred from homology"/>
<reference evidence="9" key="1">
    <citation type="journal article" date="2019" name="Int. J. Syst. Evol. Microbiol.">
        <title>The Global Catalogue of Microorganisms (GCM) 10K type strain sequencing project: providing services to taxonomists for standard genome sequencing and annotation.</title>
        <authorList>
            <consortium name="The Broad Institute Genomics Platform"/>
            <consortium name="The Broad Institute Genome Sequencing Center for Infectious Disease"/>
            <person name="Wu L."/>
            <person name="Ma J."/>
        </authorList>
    </citation>
    <scope>NUCLEOTIDE SEQUENCE [LARGE SCALE GENOMIC DNA]</scope>
    <source>
        <strain evidence="9">CECT 7806</strain>
    </source>
</reference>
<dbReference type="Gene3D" id="3.30.160.390">
    <property type="entry name" value="Integrase, DNA-binding domain"/>
    <property type="match status" value="1"/>
</dbReference>
<dbReference type="EMBL" id="JAUFPT010000097">
    <property type="protein sequence ID" value="MDN3574288.1"/>
    <property type="molecule type" value="Genomic_DNA"/>
</dbReference>
<dbReference type="InterPro" id="IPR044068">
    <property type="entry name" value="CB"/>
</dbReference>
<keyword evidence="3 5" id="KW-0238">DNA-binding</keyword>
<comment type="similarity">
    <text evidence="1">Belongs to the 'phage' integrase family.</text>
</comment>
<dbReference type="PANTHER" id="PTHR30629">
    <property type="entry name" value="PROPHAGE INTEGRASE"/>
    <property type="match status" value="1"/>
</dbReference>
<keyword evidence="2" id="KW-0229">DNA integration</keyword>
<dbReference type="Gene3D" id="1.10.150.130">
    <property type="match status" value="1"/>
</dbReference>
<dbReference type="RefSeq" id="WP_238291145.1">
    <property type="nucleotide sequence ID" value="NZ_BPQS01000032.1"/>
</dbReference>
<dbReference type="CDD" id="cd00801">
    <property type="entry name" value="INT_P4_C"/>
    <property type="match status" value="1"/>
</dbReference>
<dbReference type="InterPro" id="IPR025166">
    <property type="entry name" value="Integrase_DNA_bind_dom"/>
</dbReference>
<gene>
    <name evidence="8" type="ORF">QWZ18_27240</name>
</gene>
<organism evidence="8 9">
    <name type="scientific">Methylobacterium longum</name>
    <dbReference type="NCBI Taxonomy" id="767694"/>
    <lineage>
        <taxon>Bacteria</taxon>
        <taxon>Pseudomonadati</taxon>
        <taxon>Pseudomonadota</taxon>
        <taxon>Alphaproteobacteria</taxon>
        <taxon>Hyphomicrobiales</taxon>
        <taxon>Methylobacteriaceae</taxon>
        <taxon>Methylobacterium</taxon>
    </lineage>
</organism>
<feature type="domain" description="Core-binding (CB)" evidence="7">
    <location>
        <begin position="92"/>
        <end position="173"/>
    </location>
</feature>
<dbReference type="InterPro" id="IPR038488">
    <property type="entry name" value="Integrase_DNA-bd_sf"/>
</dbReference>
<accession>A0ABT8AYD0</accession>
<dbReference type="GO" id="GO:0003677">
    <property type="term" value="F:DNA binding"/>
    <property type="evidence" value="ECO:0007669"/>
    <property type="project" value="UniProtKB-KW"/>
</dbReference>
<dbReference type="InterPro" id="IPR050808">
    <property type="entry name" value="Phage_Integrase"/>
</dbReference>
<dbReference type="Gene3D" id="1.10.443.10">
    <property type="entry name" value="Intergrase catalytic core"/>
    <property type="match status" value="1"/>
</dbReference>
<evidence type="ECO:0000313" key="8">
    <source>
        <dbReference type="EMBL" id="MDN3574288.1"/>
    </source>
</evidence>
<dbReference type="PANTHER" id="PTHR30629:SF2">
    <property type="entry name" value="PROPHAGE INTEGRASE INTS-RELATED"/>
    <property type="match status" value="1"/>
</dbReference>
<keyword evidence="9" id="KW-1185">Reference proteome</keyword>
<evidence type="ECO:0000313" key="9">
    <source>
        <dbReference type="Proteomes" id="UP001244297"/>
    </source>
</evidence>
<dbReference type="Pfam" id="PF00589">
    <property type="entry name" value="Phage_integrase"/>
    <property type="match status" value="1"/>
</dbReference>
<evidence type="ECO:0000256" key="5">
    <source>
        <dbReference type="PROSITE-ProRule" id="PRU01248"/>
    </source>
</evidence>
<dbReference type="PROSITE" id="PS51898">
    <property type="entry name" value="TYR_RECOMBINASE"/>
    <property type="match status" value="1"/>
</dbReference>
<dbReference type="Pfam" id="PF22022">
    <property type="entry name" value="Phage_int_M"/>
    <property type="match status" value="1"/>
</dbReference>
<evidence type="ECO:0000259" key="7">
    <source>
        <dbReference type="PROSITE" id="PS51900"/>
    </source>
</evidence>
<dbReference type="SUPFAM" id="SSF56349">
    <property type="entry name" value="DNA breaking-rejoining enzymes"/>
    <property type="match status" value="1"/>
</dbReference>
<sequence>MKVSRTREPGLYADGGGLYLQVTNAEARSWIFRFMLNGRARSMGLGSLHTLMLAEARDKATECRKLCLDGIDPIEAREKARAAARLDAANTITFDACAEAYIEAHRKGWRNAKHADQWRNTLATYASPVFGTLPVQAVDTGLVMRVIEPIWGEKTETATRVRGRIESVLDWAATRGYRQGENPARWRGHLQNLLPKRSKVQRVEHHAALPFVEISKFVCELRRQGGTSPLVLEFTILTAARTGEVIGANWDELDLVERIWTVPPARMKGGREHRVPLCDRVVEILEGLKVLGDRYVFPGNKRGRHLSNMAMLELLKRMGRPDLTVHGFRSTFRDWAAETTHFPNEMVEMALAHIIENRVEAAYRRGDLFQKRRELMNAWANFVVGATGERS</sequence>